<name>A0A2P4XYZ6_9STRA</name>
<reference evidence="2 3" key="1">
    <citation type="journal article" date="2017" name="Genome Biol. Evol.">
        <title>Phytophthora megakarya and P. palmivora, closely related causal agents of cacao black pod rot, underwent increases in genome sizes and gene numbers by different mechanisms.</title>
        <authorList>
            <person name="Ali S.S."/>
            <person name="Shao J."/>
            <person name="Lary D.J."/>
            <person name="Kronmiller B."/>
            <person name="Shen D."/>
            <person name="Strem M.D."/>
            <person name="Amoako-Attah I."/>
            <person name="Akrofi A.Y."/>
            <person name="Begoude B.A."/>
            <person name="Ten Hoopen G.M."/>
            <person name="Coulibaly K."/>
            <person name="Kebe B.I."/>
            <person name="Melnick R.L."/>
            <person name="Guiltinan M.J."/>
            <person name="Tyler B.M."/>
            <person name="Meinhardt L.W."/>
            <person name="Bailey B.A."/>
        </authorList>
    </citation>
    <scope>NUCLEOTIDE SEQUENCE [LARGE SCALE GENOMIC DNA]</scope>
    <source>
        <strain evidence="3">sbr112.9</strain>
    </source>
</reference>
<dbReference type="AlphaFoldDB" id="A0A2P4XYZ6"/>
<protein>
    <submittedName>
        <fullName evidence="2">Helitron helicase-like protein</fullName>
    </submittedName>
</protein>
<organism evidence="2 3">
    <name type="scientific">Phytophthora palmivora</name>
    <dbReference type="NCBI Taxonomy" id="4796"/>
    <lineage>
        <taxon>Eukaryota</taxon>
        <taxon>Sar</taxon>
        <taxon>Stramenopiles</taxon>
        <taxon>Oomycota</taxon>
        <taxon>Peronosporomycetes</taxon>
        <taxon>Peronosporales</taxon>
        <taxon>Peronosporaceae</taxon>
        <taxon>Phytophthora</taxon>
    </lineage>
</organism>
<proteinExistence type="predicted"/>
<keyword evidence="3" id="KW-1185">Reference proteome</keyword>
<evidence type="ECO:0000256" key="1">
    <source>
        <dbReference type="SAM" id="MobiDB-lite"/>
    </source>
</evidence>
<comment type="caution">
    <text evidence="2">The sequence shown here is derived from an EMBL/GenBank/DDBJ whole genome shotgun (WGS) entry which is preliminary data.</text>
</comment>
<dbReference type="EMBL" id="NCKW01006799">
    <property type="protein sequence ID" value="POM70758.1"/>
    <property type="molecule type" value="Genomic_DNA"/>
</dbReference>
<dbReference type="Proteomes" id="UP000237271">
    <property type="component" value="Unassembled WGS sequence"/>
</dbReference>
<feature type="region of interest" description="Disordered" evidence="1">
    <location>
        <begin position="1"/>
        <end position="61"/>
    </location>
</feature>
<keyword evidence="2" id="KW-0547">Nucleotide-binding</keyword>
<keyword evidence="2" id="KW-0347">Helicase</keyword>
<dbReference type="GO" id="GO:0004386">
    <property type="term" value="F:helicase activity"/>
    <property type="evidence" value="ECO:0007669"/>
    <property type="project" value="UniProtKB-KW"/>
</dbReference>
<accession>A0A2P4XYZ6</accession>
<keyword evidence="2" id="KW-0378">Hydrolase</keyword>
<feature type="compositionally biased region" description="Basic and acidic residues" evidence="1">
    <location>
        <begin position="44"/>
        <end position="56"/>
    </location>
</feature>
<gene>
    <name evidence="2" type="ORF">PHPALM_12753</name>
</gene>
<keyword evidence="2" id="KW-0067">ATP-binding</keyword>
<evidence type="ECO:0000313" key="2">
    <source>
        <dbReference type="EMBL" id="POM70758.1"/>
    </source>
</evidence>
<feature type="compositionally biased region" description="Basic and acidic residues" evidence="1">
    <location>
        <begin position="18"/>
        <end position="33"/>
    </location>
</feature>
<sequence>MTSNLNRDAVARATARGEMSDEQHRVIQEREAIARASQRSSLSQEHRREIQERDTNARATSRRLMTLDERLELREEERLRRRYRQYKKGYGNHEDFDSMSVRGNDTLNQRHYVSRFIRGCSGDERTCAA</sequence>
<evidence type="ECO:0000313" key="3">
    <source>
        <dbReference type="Proteomes" id="UP000237271"/>
    </source>
</evidence>